<dbReference type="KEGG" id="tfr:BR63_12360"/>
<gene>
    <name evidence="2" type="ORF">BR63_12360</name>
</gene>
<dbReference type="Proteomes" id="UP000515847">
    <property type="component" value="Chromosome"/>
</dbReference>
<sequence length="121" mass="13956">MKTSPLDGLRNYTQQATEGSYRNKGVQDFKNILDKARLERQDDKKLKEACQELEAIFLHKMLQQMRAGIPNGGLIEESYASKIYKDMLDEQYSKLIAKSHGSIGLADMLYQQLKRDINRET</sequence>
<dbReference type="AlphaFoldDB" id="A0A7G6E4M6"/>
<dbReference type="Pfam" id="PF10135">
    <property type="entry name" value="Rod-binding"/>
    <property type="match status" value="1"/>
</dbReference>
<dbReference type="OrthoDB" id="9796740at2"/>
<dbReference type="EMBL" id="CP045798">
    <property type="protein sequence ID" value="QNB47030.1"/>
    <property type="molecule type" value="Genomic_DNA"/>
</dbReference>
<feature type="domain" description="Flagellar protein FlgJ N-terminal" evidence="1">
    <location>
        <begin position="63"/>
        <end position="112"/>
    </location>
</feature>
<name>A0A7G6E4M6_THEFR</name>
<evidence type="ECO:0000313" key="3">
    <source>
        <dbReference type="Proteomes" id="UP000515847"/>
    </source>
</evidence>
<dbReference type="InterPro" id="IPR019301">
    <property type="entry name" value="Flagellar_prot_FlgJ_N"/>
</dbReference>
<accession>A0A7G6E4M6</accession>
<keyword evidence="3" id="KW-1185">Reference proteome</keyword>
<proteinExistence type="predicted"/>
<evidence type="ECO:0000259" key="1">
    <source>
        <dbReference type="Pfam" id="PF10135"/>
    </source>
</evidence>
<reference evidence="2 3" key="1">
    <citation type="journal article" date="2019" name="Front. Microbiol.">
        <title>Thermoanaerosceptrum fracticalcis gen. nov. sp. nov., a Novel Fumarate-Fermenting Microorganism From a Deep Fractured Carbonate Aquifer of the US Great Basin.</title>
        <authorList>
            <person name="Hamilton-Brehm S.D."/>
            <person name="Stewart L.E."/>
            <person name="Zavarin M."/>
            <person name="Caldwell M."/>
            <person name="Lawson P.A."/>
            <person name="Onstott T.C."/>
            <person name="Grzymski J."/>
            <person name="Neveux I."/>
            <person name="Lollar B.S."/>
            <person name="Russell C.E."/>
            <person name="Moser D.P."/>
        </authorList>
    </citation>
    <scope>NUCLEOTIDE SEQUENCE [LARGE SCALE GENOMIC DNA]</scope>
    <source>
        <strain evidence="2 3">DRI-13</strain>
    </source>
</reference>
<protein>
    <recommendedName>
        <fullName evidence="1">Flagellar protein FlgJ N-terminal domain-containing protein</fullName>
    </recommendedName>
</protein>
<dbReference type="RefSeq" id="WP_051965471.1">
    <property type="nucleotide sequence ID" value="NZ_CP045798.1"/>
</dbReference>
<evidence type="ECO:0000313" key="2">
    <source>
        <dbReference type="EMBL" id="QNB47030.1"/>
    </source>
</evidence>
<organism evidence="2 3">
    <name type="scientific">Thermanaerosceptrum fracticalcis</name>
    <dbReference type="NCBI Taxonomy" id="1712410"/>
    <lineage>
        <taxon>Bacteria</taxon>
        <taxon>Bacillati</taxon>
        <taxon>Bacillota</taxon>
        <taxon>Clostridia</taxon>
        <taxon>Eubacteriales</taxon>
        <taxon>Peptococcaceae</taxon>
        <taxon>Thermanaerosceptrum</taxon>
    </lineage>
</organism>